<comment type="caution">
    <text evidence="1">The sequence shown here is derived from an EMBL/GenBank/DDBJ whole genome shotgun (WGS) entry which is preliminary data.</text>
</comment>
<evidence type="ECO:0000313" key="2">
    <source>
        <dbReference type="Proteomes" id="UP000256405"/>
    </source>
</evidence>
<name>A0A3E0DVF4_9BACT</name>
<dbReference type="EMBL" id="QUNF01000008">
    <property type="protein sequence ID" value="REG88577.1"/>
    <property type="molecule type" value="Genomic_DNA"/>
</dbReference>
<sequence>MIKLPTIRPEGTNIAIPNFRNLLTSSLRIPTDNISKKYLANVISPSSGEAKQHVIAHSAKHSANFAVKTKKNHPFWEWF</sequence>
<dbReference type="AlphaFoldDB" id="A0A3E0DVF4"/>
<organism evidence="1 2">
    <name type="scientific">Algoriphagus antarcticus</name>
    <dbReference type="NCBI Taxonomy" id="238540"/>
    <lineage>
        <taxon>Bacteria</taxon>
        <taxon>Pseudomonadati</taxon>
        <taxon>Bacteroidota</taxon>
        <taxon>Cytophagia</taxon>
        <taxon>Cytophagales</taxon>
        <taxon>Cyclobacteriaceae</taxon>
        <taxon>Algoriphagus</taxon>
    </lineage>
</organism>
<protein>
    <submittedName>
        <fullName evidence="1">Uncharacterized protein</fullName>
    </submittedName>
</protein>
<accession>A0A3E0DVF4</accession>
<reference evidence="1 2" key="1">
    <citation type="submission" date="2018-08" db="EMBL/GenBank/DDBJ databases">
        <title>Genomic Encyclopedia of Archaeal and Bacterial Type Strains, Phase II (KMG-II): from individual species to whole genera.</title>
        <authorList>
            <person name="Goeker M."/>
        </authorList>
    </citation>
    <scope>NUCLEOTIDE SEQUENCE [LARGE SCALE GENOMIC DNA]</scope>
    <source>
        <strain evidence="1 2">DSM 15986</strain>
    </source>
</reference>
<gene>
    <name evidence="1" type="ORF">C8N25_10810</name>
</gene>
<proteinExistence type="predicted"/>
<evidence type="ECO:0000313" key="1">
    <source>
        <dbReference type="EMBL" id="REG88577.1"/>
    </source>
</evidence>
<keyword evidence="2" id="KW-1185">Reference proteome</keyword>
<dbReference type="Proteomes" id="UP000256405">
    <property type="component" value="Unassembled WGS sequence"/>
</dbReference>